<evidence type="ECO:0000256" key="3">
    <source>
        <dbReference type="ARBA" id="ARBA00022664"/>
    </source>
</evidence>
<dbReference type="GO" id="GO:0000398">
    <property type="term" value="P:mRNA splicing, via spliceosome"/>
    <property type="evidence" value="ECO:0007669"/>
    <property type="project" value="UniProtKB-UniRule"/>
</dbReference>
<evidence type="ECO:0000256" key="5">
    <source>
        <dbReference type="ARBA" id="ARBA00023187"/>
    </source>
</evidence>
<dbReference type="Pfam" id="PF03371">
    <property type="entry name" value="PRP38"/>
    <property type="match status" value="1"/>
</dbReference>
<dbReference type="InterPro" id="IPR005037">
    <property type="entry name" value="PRP38"/>
</dbReference>
<dbReference type="EnsemblProtists" id="EOD03851">
    <property type="protein sequence ID" value="EOD03851"/>
    <property type="gene ID" value="EMIHUDRAFT_69316"/>
</dbReference>
<dbReference type="STRING" id="2903.R1EST0"/>
<sequence>MNLNSMLIENIRSHDYFKGLGELSTFEEVVDQIYYDCTYITPWRPGTHKAQRAAGMCSGLRGVSNAGVPSTAYMLLFKLYTLQLTRNQILRLVTHKDSPYIRAIGLLYLRYVCEPKELWGWYEPYVSDPEMWSQLGEGGERSTLGSFVRRLCTELEWYDTMLPRLPVPVARDIEKKLAE</sequence>
<keyword evidence="9" id="KW-1185">Reference proteome</keyword>
<keyword evidence="5 7" id="KW-0508">mRNA splicing</keyword>
<evidence type="ECO:0000313" key="9">
    <source>
        <dbReference type="Proteomes" id="UP000013827"/>
    </source>
</evidence>
<evidence type="ECO:0000256" key="4">
    <source>
        <dbReference type="ARBA" id="ARBA00022728"/>
    </source>
</evidence>
<dbReference type="GO" id="GO:0005681">
    <property type="term" value="C:spliceosomal complex"/>
    <property type="evidence" value="ECO:0007669"/>
    <property type="project" value="UniProtKB-KW"/>
</dbReference>
<keyword evidence="3 7" id="KW-0507">mRNA processing</keyword>
<protein>
    <recommendedName>
        <fullName evidence="7">Pre-mRNA-splicing factor 38</fullName>
    </recommendedName>
</protein>
<evidence type="ECO:0000256" key="6">
    <source>
        <dbReference type="ARBA" id="ARBA00023242"/>
    </source>
</evidence>
<keyword evidence="4 7" id="KW-0747">Spliceosome</keyword>
<dbReference type="AlphaFoldDB" id="A0A0D3HXW6"/>
<dbReference type="RefSeq" id="XP_005778410.1">
    <property type="nucleotide sequence ID" value="XM_005778353.1"/>
</dbReference>
<name>A0A0D3HXW6_EMIH1</name>
<comment type="function">
    <text evidence="7">Required for pre-mRNA splicing.</text>
</comment>
<reference evidence="9" key="1">
    <citation type="journal article" date="2013" name="Nature">
        <title>Pan genome of the phytoplankton Emiliania underpins its global distribution.</title>
        <authorList>
            <person name="Read B.A."/>
            <person name="Kegel J."/>
            <person name="Klute M.J."/>
            <person name="Kuo A."/>
            <person name="Lefebvre S.C."/>
            <person name="Maumus F."/>
            <person name="Mayer C."/>
            <person name="Miller J."/>
            <person name="Monier A."/>
            <person name="Salamov A."/>
            <person name="Young J."/>
            <person name="Aguilar M."/>
            <person name="Claverie J.M."/>
            <person name="Frickenhaus S."/>
            <person name="Gonzalez K."/>
            <person name="Herman E.K."/>
            <person name="Lin Y.C."/>
            <person name="Napier J."/>
            <person name="Ogata H."/>
            <person name="Sarno A.F."/>
            <person name="Shmutz J."/>
            <person name="Schroeder D."/>
            <person name="de Vargas C."/>
            <person name="Verret F."/>
            <person name="von Dassow P."/>
            <person name="Valentin K."/>
            <person name="Van de Peer Y."/>
            <person name="Wheeler G."/>
            <person name="Dacks J.B."/>
            <person name="Delwiche C.F."/>
            <person name="Dyhrman S.T."/>
            <person name="Glockner G."/>
            <person name="John U."/>
            <person name="Richards T."/>
            <person name="Worden A.Z."/>
            <person name="Zhang X."/>
            <person name="Grigoriev I.V."/>
            <person name="Allen A.E."/>
            <person name="Bidle K."/>
            <person name="Borodovsky M."/>
            <person name="Bowler C."/>
            <person name="Brownlee C."/>
            <person name="Cock J.M."/>
            <person name="Elias M."/>
            <person name="Gladyshev V.N."/>
            <person name="Groth M."/>
            <person name="Guda C."/>
            <person name="Hadaegh A."/>
            <person name="Iglesias-Rodriguez M.D."/>
            <person name="Jenkins J."/>
            <person name="Jones B.M."/>
            <person name="Lawson T."/>
            <person name="Leese F."/>
            <person name="Lindquist E."/>
            <person name="Lobanov A."/>
            <person name="Lomsadze A."/>
            <person name="Malik S.B."/>
            <person name="Marsh M.E."/>
            <person name="Mackinder L."/>
            <person name="Mock T."/>
            <person name="Mueller-Roeber B."/>
            <person name="Pagarete A."/>
            <person name="Parker M."/>
            <person name="Probert I."/>
            <person name="Quesneville H."/>
            <person name="Raines C."/>
            <person name="Rensing S.A."/>
            <person name="Riano-Pachon D.M."/>
            <person name="Richier S."/>
            <person name="Rokitta S."/>
            <person name="Shiraiwa Y."/>
            <person name="Soanes D.M."/>
            <person name="van der Giezen M."/>
            <person name="Wahlund T.M."/>
            <person name="Williams B."/>
            <person name="Wilson W."/>
            <person name="Wolfe G."/>
            <person name="Wurch L.L."/>
        </authorList>
    </citation>
    <scope>NUCLEOTIDE SEQUENCE</scope>
</reference>
<dbReference type="KEGG" id="ehx:EMIHUDRAFT_73755"/>
<evidence type="ECO:0000256" key="2">
    <source>
        <dbReference type="ARBA" id="ARBA00006164"/>
    </source>
</evidence>
<dbReference type="PANTHER" id="PTHR23142">
    <property type="entry name" value="PRE-MRNA-SPLICING FACTOR 38A-RELATED"/>
    <property type="match status" value="1"/>
</dbReference>
<evidence type="ECO:0000256" key="1">
    <source>
        <dbReference type="ARBA" id="ARBA00004123"/>
    </source>
</evidence>
<proteinExistence type="inferred from homology"/>
<dbReference type="eggNOG" id="KOG2888">
    <property type="taxonomic scope" value="Eukaryota"/>
</dbReference>
<dbReference type="EnsemblProtists" id="EOD25981">
    <property type="protein sequence ID" value="EOD25981"/>
    <property type="gene ID" value="EMIHUDRAFT_73755"/>
</dbReference>
<dbReference type="GeneID" id="17250092"/>
<organism evidence="8 9">
    <name type="scientific">Emiliania huxleyi (strain CCMP1516)</name>
    <dbReference type="NCBI Taxonomy" id="280463"/>
    <lineage>
        <taxon>Eukaryota</taxon>
        <taxon>Haptista</taxon>
        <taxon>Haptophyta</taxon>
        <taxon>Prymnesiophyceae</taxon>
        <taxon>Isochrysidales</taxon>
        <taxon>Noelaerhabdaceae</taxon>
        <taxon>Emiliania</taxon>
    </lineage>
</organism>
<dbReference type="HOGENOM" id="CLU_034151_0_1_1"/>
<evidence type="ECO:0000313" key="8">
    <source>
        <dbReference type="EnsemblProtists" id="EOD03851"/>
    </source>
</evidence>
<dbReference type="RefSeq" id="XP_005756280.1">
    <property type="nucleotide sequence ID" value="XM_005756223.1"/>
</dbReference>
<dbReference type="Proteomes" id="UP000013827">
    <property type="component" value="Unassembled WGS sequence"/>
</dbReference>
<dbReference type="GeneID" id="17271525"/>
<accession>A0A0D3HXW6</accession>
<comment type="similarity">
    <text evidence="2 7">Belongs to the PRP38 family.</text>
</comment>
<dbReference type="OMA" id="CTELEWY"/>
<reference evidence="8" key="2">
    <citation type="submission" date="2024-10" db="UniProtKB">
        <authorList>
            <consortium name="EnsemblProtists"/>
        </authorList>
    </citation>
    <scope>IDENTIFICATION</scope>
</reference>
<keyword evidence="6 7" id="KW-0539">Nucleus</keyword>
<evidence type="ECO:0000256" key="7">
    <source>
        <dbReference type="RuleBase" id="RU367025"/>
    </source>
</evidence>
<comment type="subcellular location">
    <subcellularLocation>
        <location evidence="1 7">Nucleus</location>
    </subcellularLocation>
</comment>
<dbReference type="PaxDb" id="2903-EOD03851"/>
<dbReference type="KEGG" id="ehx:EMIHUDRAFT_69316"/>